<comment type="function">
    <text evidence="6">HflC and HflK could regulate a protease.</text>
</comment>
<dbReference type="InterPro" id="IPR036013">
    <property type="entry name" value="Band_7/SPFH_dom_sf"/>
</dbReference>
<dbReference type="GO" id="GO:0008233">
    <property type="term" value="F:peptidase activity"/>
    <property type="evidence" value="ECO:0007669"/>
    <property type="project" value="UniProtKB-KW"/>
</dbReference>
<dbReference type="AlphaFoldDB" id="A0A249MPP5"/>
<evidence type="ECO:0000313" key="8">
    <source>
        <dbReference type="EMBL" id="ASY43321.1"/>
    </source>
</evidence>
<evidence type="ECO:0000259" key="7">
    <source>
        <dbReference type="SMART" id="SM00244"/>
    </source>
</evidence>
<dbReference type="Pfam" id="PF01145">
    <property type="entry name" value="Band_7"/>
    <property type="match status" value="1"/>
</dbReference>
<dbReference type="SUPFAM" id="SSF117892">
    <property type="entry name" value="Band 7/SPFH domain"/>
    <property type="match status" value="1"/>
</dbReference>
<keyword evidence="8" id="KW-0645">Protease</keyword>
<proteinExistence type="inferred from homology"/>
<evidence type="ECO:0000256" key="4">
    <source>
        <dbReference type="ARBA" id="ARBA00022989"/>
    </source>
</evidence>
<dbReference type="Proteomes" id="UP000217141">
    <property type="component" value="Chromosome I"/>
</dbReference>
<dbReference type="SMART" id="SM00244">
    <property type="entry name" value="PHB"/>
    <property type="match status" value="1"/>
</dbReference>
<evidence type="ECO:0000313" key="9">
    <source>
        <dbReference type="Proteomes" id="UP000217141"/>
    </source>
</evidence>
<dbReference type="InterPro" id="IPR001107">
    <property type="entry name" value="Band_7"/>
</dbReference>
<reference evidence="8 9" key="1">
    <citation type="submission" date="2017-08" db="EMBL/GenBank/DDBJ databases">
        <title>Whole Genome Sequence of Sphingobium hydrophobicum C1: Insights into Adaption to the Electronic-waste Contaminated Sediment.</title>
        <authorList>
            <person name="Song D."/>
            <person name="Chen X."/>
            <person name="Xu M."/>
        </authorList>
    </citation>
    <scope>NUCLEOTIDE SEQUENCE [LARGE SCALE GENOMIC DNA]</scope>
    <source>
        <strain evidence="8 9">C1</strain>
    </source>
</reference>
<protein>
    <recommendedName>
        <fullName evidence="6">Protein HflC</fullName>
    </recommendedName>
</protein>
<keyword evidence="5" id="KW-0472">Membrane</keyword>
<organism evidence="8 9">
    <name type="scientific">Sphingobium xenophagum</name>
    <dbReference type="NCBI Taxonomy" id="121428"/>
    <lineage>
        <taxon>Bacteria</taxon>
        <taxon>Pseudomonadati</taxon>
        <taxon>Pseudomonadota</taxon>
        <taxon>Alphaproteobacteria</taxon>
        <taxon>Sphingomonadales</taxon>
        <taxon>Sphingomonadaceae</taxon>
        <taxon>Sphingobium</taxon>
    </lineage>
</organism>
<accession>A0A249MPP5</accession>
<dbReference type="RefSeq" id="WP_017182619.1">
    <property type="nucleotide sequence ID" value="NZ_CP022745.1"/>
</dbReference>
<evidence type="ECO:0000256" key="5">
    <source>
        <dbReference type="ARBA" id="ARBA00023136"/>
    </source>
</evidence>
<keyword evidence="8" id="KW-0378">Hydrolase</keyword>
<sequence length="282" mass="32034">MRGILRQPIAIALIALFLLILVGSTVTIVPETRQGVIVRFGDPKDIINRYQPNETFGNTGAGIIWRWPFIDQIVWIDKRVLSVEMERQQVLSTDQLRLQVDAFARYRIVDPLRMYIAAGNEERVSDALRPILGSALRNELGKRPFAALLSPERGQVMQNIEAGLDRVARQYGAEIVDVRIKRADLPDGTPLESAFTRMRTAREQEALTIRAQGAKQAQIIRAEADANAARIYAESFGKDPSFYDFYRAMQSYRYTFSPDRTGQTNIILSPNNEFLQQFQGRK</sequence>
<dbReference type="CDD" id="cd03405">
    <property type="entry name" value="SPFH_HflC"/>
    <property type="match status" value="1"/>
</dbReference>
<gene>
    <name evidence="8" type="ORF">CJD35_01780</name>
</gene>
<dbReference type="PIRSF" id="PIRSF005651">
    <property type="entry name" value="HflC"/>
    <property type="match status" value="1"/>
</dbReference>
<dbReference type="KEGG" id="shyd:CJD35_01780"/>
<keyword evidence="4" id="KW-1133">Transmembrane helix</keyword>
<evidence type="ECO:0000256" key="3">
    <source>
        <dbReference type="ARBA" id="ARBA00022692"/>
    </source>
</evidence>
<dbReference type="EMBL" id="CP022745">
    <property type="protein sequence ID" value="ASY43321.1"/>
    <property type="molecule type" value="Genomic_DNA"/>
</dbReference>
<comment type="subcellular location">
    <subcellularLocation>
        <location evidence="1">Membrane</location>
        <topology evidence="1">Single-pass membrane protein</topology>
    </subcellularLocation>
</comment>
<dbReference type="InterPro" id="IPR010200">
    <property type="entry name" value="HflC"/>
</dbReference>
<dbReference type="GO" id="GO:0006508">
    <property type="term" value="P:proteolysis"/>
    <property type="evidence" value="ECO:0007669"/>
    <property type="project" value="UniProtKB-KW"/>
</dbReference>
<dbReference type="PANTHER" id="PTHR42911:SF1">
    <property type="entry name" value="MODULATOR OF FTSH PROTEASE HFLC"/>
    <property type="match status" value="1"/>
</dbReference>
<evidence type="ECO:0000256" key="2">
    <source>
        <dbReference type="ARBA" id="ARBA00007862"/>
    </source>
</evidence>
<dbReference type="GO" id="GO:0016020">
    <property type="term" value="C:membrane"/>
    <property type="evidence" value="ECO:0007669"/>
    <property type="project" value="UniProtKB-SubCell"/>
</dbReference>
<keyword evidence="3" id="KW-0812">Transmembrane</keyword>
<dbReference type="Gene3D" id="3.30.479.30">
    <property type="entry name" value="Band 7 domain"/>
    <property type="match status" value="1"/>
</dbReference>
<evidence type="ECO:0000256" key="6">
    <source>
        <dbReference type="PIRNR" id="PIRNR005651"/>
    </source>
</evidence>
<name>A0A249MPP5_SPHXE</name>
<feature type="domain" description="Band 7" evidence="7">
    <location>
        <begin position="24"/>
        <end position="206"/>
    </location>
</feature>
<dbReference type="PANTHER" id="PTHR42911">
    <property type="entry name" value="MODULATOR OF FTSH PROTEASE HFLC"/>
    <property type="match status" value="1"/>
</dbReference>
<comment type="similarity">
    <text evidence="2 6">Belongs to the band 7/mec-2 family. HflC subfamily.</text>
</comment>
<evidence type="ECO:0000256" key="1">
    <source>
        <dbReference type="ARBA" id="ARBA00004167"/>
    </source>
</evidence>